<evidence type="ECO:0000256" key="1">
    <source>
        <dbReference type="SAM" id="MobiDB-lite"/>
    </source>
</evidence>
<dbReference type="OrthoDB" id="408702at2759"/>
<proteinExistence type="predicted"/>
<dbReference type="GO" id="GO:0047974">
    <property type="term" value="F:guanosine deaminase activity"/>
    <property type="evidence" value="ECO:0007669"/>
    <property type="project" value="TreeGrafter"/>
</dbReference>
<sequence length="183" mass="20196">MATPSKDVAEEFFPPRTQPSREQIDANMAEVLALQATARSEHGKRPFAGILVGPDHKTILLRHQSVSHVDHAESSLARLSSLHYSQAYLWQCTLYSTWEPCAMCAATIYWANIGRVVFGASNDTLFKLTGAGNRENFTMKWGCAEVVGGGQKDVEVVGPLVVEGWEEKVVADADLYWSKVRQG</sequence>
<dbReference type="GO" id="GO:0006152">
    <property type="term" value="P:purine nucleoside catabolic process"/>
    <property type="evidence" value="ECO:0007669"/>
    <property type="project" value="TreeGrafter"/>
</dbReference>
<dbReference type="EMBL" id="MU032350">
    <property type="protein sequence ID" value="KAF3762770.1"/>
    <property type="molecule type" value="Genomic_DNA"/>
</dbReference>
<dbReference type="PANTHER" id="PTHR11079">
    <property type="entry name" value="CYTOSINE DEAMINASE FAMILY MEMBER"/>
    <property type="match status" value="1"/>
</dbReference>
<gene>
    <name evidence="3" type="ORF">M406DRAFT_333141</name>
</gene>
<dbReference type="Proteomes" id="UP000803844">
    <property type="component" value="Unassembled WGS sequence"/>
</dbReference>
<keyword evidence="4" id="KW-1185">Reference proteome</keyword>
<dbReference type="CDD" id="cd01285">
    <property type="entry name" value="nucleoside_deaminase"/>
    <property type="match status" value="1"/>
</dbReference>
<accession>A0A9P5CMD2</accession>
<reference evidence="3" key="1">
    <citation type="journal article" date="2020" name="Phytopathology">
        <title>Genome sequence of the chestnut blight fungus Cryphonectria parasitica EP155: A fundamental resource for an archetypical invasive plant pathogen.</title>
        <authorList>
            <person name="Crouch J.A."/>
            <person name="Dawe A."/>
            <person name="Aerts A."/>
            <person name="Barry K."/>
            <person name="Churchill A.C.L."/>
            <person name="Grimwood J."/>
            <person name="Hillman B."/>
            <person name="Milgroom M.G."/>
            <person name="Pangilinan J."/>
            <person name="Smith M."/>
            <person name="Salamov A."/>
            <person name="Schmutz J."/>
            <person name="Yadav J."/>
            <person name="Grigoriev I.V."/>
            <person name="Nuss D."/>
        </authorList>
    </citation>
    <scope>NUCLEOTIDE SEQUENCE</scope>
    <source>
        <strain evidence="3">EP155</strain>
    </source>
</reference>
<dbReference type="RefSeq" id="XP_040773749.1">
    <property type="nucleotide sequence ID" value="XM_040920817.1"/>
</dbReference>
<evidence type="ECO:0000259" key="2">
    <source>
        <dbReference type="PROSITE" id="PS51747"/>
    </source>
</evidence>
<dbReference type="SUPFAM" id="SSF53927">
    <property type="entry name" value="Cytidine deaminase-like"/>
    <property type="match status" value="1"/>
</dbReference>
<feature type="region of interest" description="Disordered" evidence="1">
    <location>
        <begin position="1"/>
        <end position="20"/>
    </location>
</feature>
<evidence type="ECO:0000313" key="4">
    <source>
        <dbReference type="Proteomes" id="UP000803844"/>
    </source>
</evidence>
<feature type="domain" description="CMP/dCMP-type deaminase" evidence="2">
    <location>
        <begin position="22"/>
        <end position="136"/>
    </location>
</feature>
<dbReference type="GeneID" id="63837946"/>
<organism evidence="3 4">
    <name type="scientific">Cryphonectria parasitica (strain ATCC 38755 / EP155)</name>
    <dbReference type="NCBI Taxonomy" id="660469"/>
    <lineage>
        <taxon>Eukaryota</taxon>
        <taxon>Fungi</taxon>
        <taxon>Dikarya</taxon>
        <taxon>Ascomycota</taxon>
        <taxon>Pezizomycotina</taxon>
        <taxon>Sordariomycetes</taxon>
        <taxon>Sordariomycetidae</taxon>
        <taxon>Diaporthales</taxon>
        <taxon>Cryphonectriaceae</taxon>
        <taxon>Cryphonectria-Endothia species complex</taxon>
        <taxon>Cryphonectria</taxon>
    </lineage>
</organism>
<protein>
    <submittedName>
        <fullName evidence="3">Cytidine deaminase-like protein</fullName>
    </submittedName>
</protein>
<dbReference type="PROSITE" id="PS51747">
    <property type="entry name" value="CYT_DCMP_DEAMINASES_2"/>
    <property type="match status" value="1"/>
</dbReference>
<name>A0A9P5CMD2_CRYP1</name>
<dbReference type="Gene3D" id="3.40.140.10">
    <property type="entry name" value="Cytidine Deaminase, domain 2"/>
    <property type="match status" value="1"/>
</dbReference>
<dbReference type="AlphaFoldDB" id="A0A9P5CMD2"/>
<dbReference type="InterPro" id="IPR016193">
    <property type="entry name" value="Cytidine_deaminase-like"/>
</dbReference>
<dbReference type="InterPro" id="IPR002125">
    <property type="entry name" value="CMP_dCMP_dom"/>
</dbReference>
<dbReference type="Pfam" id="PF00383">
    <property type="entry name" value="dCMP_cyt_deam_1"/>
    <property type="match status" value="1"/>
</dbReference>
<comment type="caution">
    <text evidence="3">The sequence shown here is derived from an EMBL/GenBank/DDBJ whole genome shotgun (WGS) entry which is preliminary data.</text>
</comment>
<evidence type="ECO:0000313" key="3">
    <source>
        <dbReference type="EMBL" id="KAF3762770.1"/>
    </source>
</evidence>
<dbReference type="PANTHER" id="PTHR11079:SF161">
    <property type="entry name" value="CMP_DCMP-TYPE DEAMINASE DOMAIN-CONTAINING PROTEIN"/>
    <property type="match status" value="1"/>
</dbReference>